<dbReference type="EMBL" id="JARBDR010000918">
    <property type="protein sequence ID" value="KAJ8301514.1"/>
    <property type="molecule type" value="Genomic_DNA"/>
</dbReference>
<organism evidence="6 7">
    <name type="scientific">Tegillarca granosa</name>
    <name type="common">Malaysian cockle</name>
    <name type="synonym">Anadara granosa</name>
    <dbReference type="NCBI Taxonomy" id="220873"/>
    <lineage>
        <taxon>Eukaryota</taxon>
        <taxon>Metazoa</taxon>
        <taxon>Spiralia</taxon>
        <taxon>Lophotrochozoa</taxon>
        <taxon>Mollusca</taxon>
        <taxon>Bivalvia</taxon>
        <taxon>Autobranchia</taxon>
        <taxon>Pteriomorphia</taxon>
        <taxon>Arcoida</taxon>
        <taxon>Arcoidea</taxon>
        <taxon>Arcidae</taxon>
        <taxon>Tegillarca</taxon>
    </lineage>
</organism>
<keyword evidence="2" id="KW-0677">Repeat</keyword>
<comment type="catalytic activity">
    <reaction evidence="4">
        <text>[protein]-peptidylproline (omega=180) = [protein]-peptidylproline (omega=0)</text>
        <dbReference type="Rhea" id="RHEA:16237"/>
        <dbReference type="Rhea" id="RHEA-COMP:10747"/>
        <dbReference type="Rhea" id="RHEA-COMP:10748"/>
        <dbReference type="ChEBI" id="CHEBI:83833"/>
        <dbReference type="ChEBI" id="CHEBI:83834"/>
        <dbReference type="EC" id="5.2.1.8"/>
    </reaction>
</comment>
<feature type="domain" description="PPIase FKBP-type" evidence="5">
    <location>
        <begin position="135"/>
        <end position="224"/>
    </location>
</feature>
<keyword evidence="4" id="KW-0697">Rotamase</keyword>
<keyword evidence="4" id="KW-0413">Isomerase</keyword>
<evidence type="ECO:0000256" key="4">
    <source>
        <dbReference type="PROSITE-ProRule" id="PRU00277"/>
    </source>
</evidence>
<dbReference type="InterPro" id="IPR001179">
    <property type="entry name" value="PPIase_FKBP_dom"/>
</dbReference>
<reference evidence="6 7" key="1">
    <citation type="submission" date="2022-12" db="EMBL/GenBank/DDBJ databases">
        <title>Chromosome-level genome of Tegillarca granosa.</title>
        <authorList>
            <person name="Kim J."/>
        </authorList>
    </citation>
    <scope>NUCLEOTIDE SEQUENCE [LARGE SCALE GENOMIC DNA]</scope>
    <source>
        <strain evidence="6">Teg-2019</strain>
        <tissue evidence="6">Adductor muscle</tissue>
    </source>
</reference>
<sequence>MVRFVHLRTCVKRKLAESLKHINFVNMMDENEEIGIRLKSGIDINDLPDKGALFEVEESEIENNAKEESTSNTYFAREDVYHNFYDAGDLSDDDDEDDDASPFEKMARNMEDISGDGGVMKKILQEGSGNVLPKGALVRVHFNGYLEYADEPFDSTRLRNAVEKFRVGEGEVITGMDIAVATMKKGELCRVIIKPDYGYGHYGCPPRIPQDAILMFEIEVLSFVDHAGVDDFNFMSEEQKREVPFVDVKKVYNAKRQEAKQLYDAKQFHRAYNLYRKGAELLEWYHLKNGDEETEQQKELLSTYLCRAITHCKAALEIDKENIKALYHYGKALHQLGEFKRARDYLIRAKKQHQKQRKCDDKNINAELQKLENSMRDFDVLYKGMCQKMFSKPQGQSEEEKARSNEIIQKAEDKSMKISEEFKNLARKNLQNFVDDPDVIELPWPSLNLTVAETACIVETAEEMGLDVRQIGSGQYMKMKICKKSPFISNE</sequence>
<keyword evidence="3" id="KW-0802">TPR repeat</keyword>
<evidence type="ECO:0000256" key="1">
    <source>
        <dbReference type="ARBA" id="ARBA00009648"/>
    </source>
</evidence>
<evidence type="ECO:0000256" key="3">
    <source>
        <dbReference type="ARBA" id="ARBA00022803"/>
    </source>
</evidence>
<dbReference type="Gene3D" id="1.25.40.10">
    <property type="entry name" value="Tetratricopeptide repeat domain"/>
    <property type="match status" value="1"/>
</dbReference>
<dbReference type="InterPro" id="IPR011990">
    <property type="entry name" value="TPR-like_helical_dom_sf"/>
</dbReference>
<dbReference type="PROSITE" id="PS50059">
    <property type="entry name" value="FKBP_PPIASE"/>
    <property type="match status" value="1"/>
</dbReference>
<comment type="caution">
    <text evidence="6">The sequence shown here is derived from an EMBL/GenBank/DDBJ whole genome shotgun (WGS) entry which is preliminary data.</text>
</comment>
<name>A0ABQ9EAM5_TEGGR</name>
<evidence type="ECO:0000259" key="5">
    <source>
        <dbReference type="PROSITE" id="PS50059"/>
    </source>
</evidence>
<dbReference type="Pfam" id="PF00254">
    <property type="entry name" value="FKBP_C"/>
    <property type="match status" value="1"/>
</dbReference>
<dbReference type="SUPFAM" id="SSF48452">
    <property type="entry name" value="TPR-like"/>
    <property type="match status" value="1"/>
</dbReference>
<gene>
    <name evidence="6" type="ORF">KUTeg_020501</name>
</gene>
<comment type="similarity">
    <text evidence="1">Belongs to the FKBP6 family.</text>
</comment>
<protein>
    <recommendedName>
        <fullName evidence="4">peptidylprolyl isomerase</fullName>
        <ecNumber evidence="4">5.2.1.8</ecNumber>
    </recommendedName>
</protein>
<dbReference type="EC" id="5.2.1.8" evidence="4"/>
<dbReference type="SUPFAM" id="SSF54534">
    <property type="entry name" value="FKBP-like"/>
    <property type="match status" value="1"/>
</dbReference>
<evidence type="ECO:0000313" key="6">
    <source>
        <dbReference type="EMBL" id="KAJ8301514.1"/>
    </source>
</evidence>
<dbReference type="InterPro" id="IPR046357">
    <property type="entry name" value="PPIase_dom_sf"/>
</dbReference>
<evidence type="ECO:0000256" key="2">
    <source>
        <dbReference type="ARBA" id="ARBA00022737"/>
    </source>
</evidence>
<accession>A0ABQ9EAM5</accession>
<dbReference type="InterPro" id="IPR042282">
    <property type="entry name" value="FKBP6/shu"/>
</dbReference>
<proteinExistence type="inferred from homology"/>
<dbReference type="PANTHER" id="PTHR46674:SF1">
    <property type="entry name" value="INACTIVE PEPTIDYL-PROLYL CIS-TRANS ISOMERASE FKBP6"/>
    <property type="match status" value="1"/>
</dbReference>
<dbReference type="Pfam" id="PF14559">
    <property type="entry name" value="TPR_19"/>
    <property type="match status" value="1"/>
</dbReference>
<dbReference type="Gene3D" id="3.10.50.40">
    <property type="match status" value="1"/>
</dbReference>
<dbReference type="PANTHER" id="PTHR46674">
    <property type="entry name" value="INACTIVE PEPTIDYL-PROLYL CIS-TRANS ISOMERASE FKBP6"/>
    <property type="match status" value="1"/>
</dbReference>
<keyword evidence="7" id="KW-1185">Reference proteome</keyword>
<dbReference type="Proteomes" id="UP001217089">
    <property type="component" value="Unassembled WGS sequence"/>
</dbReference>
<evidence type="ECO:0000313" key="7">
    <source>
        <dbReference type="Proteomes" id="UP001217089"/>
    </source>
</evidence>